<sequence>MADQVFKTKKPLLLEGKQPKTAVVPTGKVGSGEKKSRKGFGEMAGGTTAECAAVCCCCPCTVMNLLILAVYRVPACLCRKARRRRRLRRMKKQPLLAPTHSGGSHDELVMEITDVVESAEGGAAHGDDQDADVVNLEKEMWDRFYRTGFFRSPSERHED</sequence>
<dbReference type="EMBL" id="JAIWQS010000011">
    <property type="protein sequence ID" value="KAJ8749851.1"/>
    <property type="molecule type" value="Genomic_DNA"/>
</dbReference>
<comment type="caution">
    <text evidence="1">The sequence shown here is derived from an EMBL/GenBank/DDBJ whole genome shotgun (WGS) entry which is preliminary data.</text>
</comment>
<reference evidence="1 2" key="1">
    <citation type="submission" date="2021-09" db="EMBL/GenBank/DDBJ databases">
        <title>Genomic insights and catalytic innovation underlie evolution of tropane alkaloids biosynthesis.</title>
        <authorList>
            <person name="Wang Y.-J."/>
            <person name="Tian T."/>
            <person name="Huang J.-P."/>
            <person name="Huang S.-X."/>
        </authorList>
    </citation>
    <scope>NUCLEOTIDE SEQUENCE [LARGE SCALE GENOMIC DNA]</scope>
    <source>
        <strain evidence="1">KIB-2018</strain>
        <tissue evidence="1">Leaf</tissue>
    </source>
</reference>
<organism evidence="1 2">
    <name type="scientific">Erythroxylum novogranatense</name>
    <dbReference type="NCBI Taxonomy" id="1862640"/>
    <lineage>
        <taxon>Eukaryota</taxon>
        <taxon>Viridiplantae</taxon>
        <taxon>Streptophyta</taxon>
        <taxon>Embryophyta</taxon>
        <taxon>Tracheophyta</taxon>
        <taxon>Spermatophyta</taxon>
        <taxon>Magnoliopsida</taxon>
        <taxon>eudicotyledons</taxon>
        <taxon>Gunneridae</taxon>
        <taxon>Pentapetalae</taxon>
        <taxon>rosids</taxon>
        <taxon>fabids</taxon>
        <taxon>Malpighiales</taxon>
        <taxon>Erythroxylaceae</taxon>
        <taxon>Erythroxylum</taxon>
    </lineage>
</organism>
<dbReference type="Proteomes" id="UP001159364">
    <property type="component" value="Linkage Group LG11"/>
</dbReference>
<dbReference type="PANTHER" id="PTHR33264">
    <property type="entry name" value="EXPRESSED PROTEIN"/>
    <property type="match status" value="1"/>
</dbReference>
<name>A0AAV8SCV8_9ROSI</name>
<evidence type="ECO:0000313" key="1">
    <source>
        <dbReference type="EMBL" id="KAJ8749851.1"/>
    </source>
</evidence>
<proteinExistence type="predicted"/>
<gene>
    <name evidence="1" type="ORF">K2173_013766</name>
</gene>
<protein>
    <submittedName>
        <fullName evidence="1">Uncharacterized protein</fullName>
    </submittedName>
</protein>
<dbReference type="PANTHER" id="PTHR33264:SF55">
    <property type="entry name" value="TRANSMEMBRANE PROTEIN"/>
    <property type="match status" value="1"/>
</dbReference>
<keyword evidence="2" id="KW-1185">Reference proteome</keyword>
<accession>A0AAV8SCV8</accession>
<evidence type="ECO:0000313" key="2">
    <source>
        <dbReference type="Proteomes" id="UP001159364"/>
    </source>
</evidence>
<dbReference type="AlphaFoldDB" id="A0AAV8SCV8"/>